<dbReference type="AlphaFoldDB" id="C0CLM6"/>
<dbReference type="EMBL" id="ACBZ01000089">
    <property type="protein sequence ID" value="EEG49320.1"/>
    <property type="molecule type" value="Genomic_DNA"/>
</dbReference>
<name>C0CLM6_BLAHS</name>
<dbReference type="PATRIC" id="fig|476272.21.peg.2124"/>
<keyword evidence="2" id="KW-1185">Reference proteome</keyword>
<accession>C0CLM6</accession>
<proteinExistence type="predicted"/>
<comment type="caution">
    <text evidence="1">The sequence shown here is derived from an EMBL/GenBank/DDBJ whole genome shotgun (WGS) entry which is preliminary data.</text>
</comment>
<evidence type="ECO:0000313" key="1">
    <source>
        <dbReference type="EMBL" id="EEG49320.1"/>
    </source>
</evidence>
<sequence length="69" mass="8264">MSSTKARIYDDCLEHESAIWEYVEQLGDQRIKNYETGKIEDLDLIIPILNSIANEIERYREYIREVKNE</sequence>
<organism evidence="1 2">
    <name type="scientific">Blautia hydrogenotrophica (strain DSM 10507 / JCM 14656 / S5a33)</name>
    <name type="common">Ruminococcus hydrogenotrophicus</name>
    <dbReference type="NCBI Taxonomy" id="476272"/>
    <lineage>
        <taxon>Bacteria</taxon>
        <taxon>Bacillati</taxon>
        <taxon>Bacillota</taxon>
        <taxon>Clostridia</taxon>
        <taxon>Lachnospirales</taxon>
        <taxon>Lachnospiraceae</taxon>
        <taxon>Blautia</taxon>
    </lineage>
</organism>
<reference evidence="1 2" key="1">
    <citation type="submission" date="2009-01" db="EMBL/GenBank/DDBJ databases">
        <authorList>
            <person name="Fulton L."/>
            <person name="Clifton S."/>
            <person name="Fulton B."/>
            <person name="Xu J."/>
            <person name="Minx P."/>
            <person name="Pepin K.H."/>
            <person name="Johnson M."/>
            <person name="Bhonagiri V."/>
            <person name="Nash W.E."/>
            <person name="Mardis E.R."/>
            <person name="Wilson R.K."/>
        </authorList>
    </citation>
    <scope>NUCLEOTIDE SEQUENCE [LARGE SCALE GENOMIC DNA]</scope>
    <source>
        <strain evidence="2">DSM 10507 / JCM 14656 / S5a33</strain>
    </source>
</reference>
<dbReference type="HOGENOM" id="CLU_2767618_0_0_9"/>
<reference evidence="1 2" key="2">
    <citation type="submission" date="2009-02" db="EMBL/GenBank/DDBJ databases">
        <title>Draft genome sequence of Blautia hydrogenotrophica DSM 10507 (Ruminococcus hydrogenotrophicus DSM 10507).</title>
        <authorList>
            <person name="Sudarsanam P."/>
            <person name="Ley R."/>
            <person name="Guruge J."/>
            <person name="Turnbaugh P.J."/>
            <person name="Mahowald M."/>
            <person name="Liep D."/>
            <person name="Gordon J."/>
        </authorList>
    </citation>
    <scope>NUCLEOTIDE SEQUENCE [LARGE SCALE GENOMIC DNA]</scope>
    <source>
        <strain evidence="2">DSM 10507 / JCM 14656 / S5a33</strain>
    </source>
</reference>
<evidence type="ECO:0000313" key="2">
    <source>
        <dbReference type="Proteomes" id="UP000003100"/>
    </source>
</evidence>
<dbReference type="Proteomes" id="UP000003100">
    <property type="component" value="Unassembled WGS sequence"/>
</dbReference>
<dbReference type="GeneID" id="86822048"/>
<protein>
    <submittedName>
        <fullName evidence="1">Uncharacterized protein</fullName>
    </submittedName>
</protein>
<dbReference type="RefSeq" id="WP_005948583.1">
    <property type="nucleotide sequence ID" value="NZ_CP136423.1"/>
</dbReference>
<gene>
    <name evidence="1" type="ORF">RUMHYD_01748</name>
</gene>